<accession>A0A3E2HGK9</accession>
<reference evidence="2 3" key="1">
    <citation type="submission" date="2018-05" db="EMBL/GenBank/DDBJ databases">
        <title>Draft genome sequence of Scytalidium lignicola DSM 105466, a ubiquitous saprotrophic fungus.</title>
        <authorList>
            <person name="Buettner E."/>
            <person name="Gebauer A.M."/>
            <person name="Hofrichter M."/>
            <person name="Liers C."/>
            <person name="Kellner H."/>
        </authorList>
    </citation>
    <scope>NUCLEOTIDE SEQUENCE [LARGE SCALE GENOMIC DNA]</scope>
    <source>
        <strain evidence="2 3">DSM 105466</strain>
    </source>
</reference>
<organism evidence="2 3">
    <name type="scientific">Scytalidium lignicola</name>
    <name type="common">Hyphomycete</name>
    <dbReference type="NCBI Taxonomy" id="5539"/>
    <lineage>
        <taxon>Eukaryota</taxon>
        <taxon>Fungi</taxon>
        <taxon>Dikarya</taxon>
        <taxon>Ascomycota</taxon>
        <taxon>Pezizomycotina</taxon>
        <taxon>Leotiomycetes</taxon>
        <taxon>Leotiomycetes incertae sedis</taxon>
        <taxon>Scytalidium</taxon>
    </lineage>
</organism>
<feature type="compositionally biased region" description="Low complexity" evidence="1">
    <location>
        <begin position="55"/>
        <end position="74"/>
    </location>
</feature>
<feature type="compositionally biased region" description="Polar residues" evidence="1">
    <location>
        <begin position="1"/>
        <end position="22"/>
    </location>
</feature>
<proteinExistence type="predicted"/>
<gene>
    <name evidence="2" type="ORF">B7463_g3788</name>
</gene>
<sequence>MLYSAQQHQNNQAPSPMTQGSEITDPIPPIPTNHAQRQSSLHAFWNMSGSRHSSIEPSSAAAAPSISSSPTPMSHFSQVNCEDCNACLAASSAGDDSMDVDMDVDVYGMGADFGCSACGKQVCHQCAVSNLGAERMCLVCAGRKKWVGGLGWVPVN</sequence>
<dbReference type="OrthoDB" id="5336357at2759"/>
<dbReference type="Proteomes" id="UP000258309">
    <property type="component" value="Unassembled WGS sequence"/>
</dbReference>
<feature type="region of interest" description="Disordered" evidence="1">
    <location>
        <begin position="50"/>
        <end position="75"/>
    </location>
</feature>
<keyword evidence="3" id="KW-1185">Reference proteome</keyword>
<evidence type="ECO:0000313" key="3">
    <source>
        <dbReference type="Proteomes" id="UP000258309"/>
    </source>
</evidence>
<name>A0A3E2HGK9_SCYLI</name>
<protein>
    <submittedName>
        <fullName evidence="2">Uncharacterized protein</fullName>
    </submittedName>
</protein>
<dbReference type="AlphaFoldDB" id="A0A3E2HGK9"/>
<feature type="region of interest" description="Disordered" evidence="1">
    <location>
        <begin position="1"/>
        <end position="37"/>
    </location>
</feature>
<dbReference type="STRING" id="5539.A0A3E2HGK9"/>
<dbReference type="EMBL" id="NCSJ02000052">
    <property type="protein sequence ID" value="RFU32570.1"/>
    <property type="molecule type" value="Genomic_DNA"/>
</dbReference>
<evidence type="ECO:0000256" key="1">
    <source>
        <dbReference type="SAM" id="MobiDB-lite"/>
    </source>
</evidence>
<evidence type="ECO:0000313" key="2">
    <source>
        <dbReference type="EMBL" id="RFU32570.1"/>
    </source>
</evidence>
<comment type="caution">
    <text evidence="2">The sequence shown here is derived from an EMBL/GenBank/DDBJ whole genome shotgun (WGS) entry which is preliminary data.</text>
</comment>
<feature type="non-terminal residue" evidence="2">
    <location>
        <position position="1"/>
    </location>
</feature>
<feature type="non-terminal residue" evidence="2">
    <location>
        <position position="156"/>
    </location>
</feature>